<dbReference type="STRING" id="980251.GCA_001642875_00691"/>
<dbReference type="OrthoDB" id="9808013at2"/>
<dbReference type="GO" id="GO:0004668">
    <property type="term" value="F:protein-arginine deiminase activity"/>
    <property type="evidence" value="ECO:0007669"/>
    <property type="project" value="InterPro"/>
</dbReference>
<gene>
    <name evidence="2" type="primary">aguA</name>
    <name evidence="2" type="ORF">MFFC18_41150</name>
</gene>
<dbReference type="Pfam" id="PF04371">
    <property type="entry name" value="PAD_porph"/>
    <property type="match status" value="1"/>
</dbReference>
<reference evidence="2 3" key="1">
    <citation type="submission" date="2019-08" db="EMBL/GenBank/DDBJ databases">
        <title>Deep-cultivation of Planctomycetes and their phenomic and genomic characterization uncovers novel biology.</title>
        <authorList>
            <person name="Wiegand S."/>
            <person name="Jogler M."/>
            <person name="Boedeker C."/>
            <person name="Pinto D."/>
            <person name="Vollmers J."/>
            <person name="Rivas-Marin E."/>
            <person name="Kohn T."/>
            <person name="Peeters S.H."/>
            <person name="Heuer A."/>
            <person name="Rast P."/>
            <person name="Oberbeckmann S."/>
            <person name="Bunk B."/>
            <person name="Jeske O."/>
            <person name="Meyerdierks A."/>
            <person name="Storesund J.E."/>
            <person name="Kallscheuer N."/>
            <person name="Luecker S."/>
            <person name="Lage O.M."/>
            <person name="Pohl T."/>
            <person name="Merkel B.J."/>
            <person name="Hornburger P."/>
            <person name="Mueller R.-W."/>
            <person name="Bruemmer F."/>
            <person name="Labrenz M."/>
            <person name="Spormann A.M."/>
            <person name="Op den Camp H."/>
            <person name="Overmann J."/>
            <person name="Amann R."/>
            <person name="Jetten M.S.M."/>
            <person name="Mascher T."/>
            <person name="Medema M.H."/>
            <person name="Devos D.P."/>
            <person name="Kaster A.-K."/>
            <person name="Ovreas L."/>
            <person name="Rohde M."/>
            <person name="Galperin M.Y."/>
            <person name="Jogler C."/>
        </authorList>
    </citation>
    <scope>NUCLEOTIDE SEQUENCE [LARGE SCALE GENOMIC DNA]</scope>
    <source>
        <strain evidence="2 3">FC18</strain>
    </source>
</reference>
<dbReference type="KEGG" id="mff:MFFC18_41150"/>
<dbReference type="Gene3D" id="3.75.10.10">
    <property type="entry name" value="L-arginine/glycine Amidinotransferase, Chain A"/>
    <property type="match status" value="1"/>
</dbReference>
<organism evidence="2 3">
    <name type="scientific">Mariniblastus fucicola</name>
    <dbReference type="NCBI Taxonomy" id="980251"/>
    <lineage>
        <taxon>Bacteria</taxon>
        <taxon>Pseudomonadati</taxon>
        <taxon>Planctomycetota</taxon>
        <taxon>Planctomycetia</taxon>
        <taxon>Pirellulales</taxon>
        <taxon>Pirellulaceae</taxon>
        <taxon>Mariniblastus</taxon>
    </lineage>
</organism>
<dbReference type="RefSeq" id="WP_075083485.1">
    <property type="nucleotide sequence ID" value="NZ_CP042912.1"/>
</dbReference>
<protein>
    <submittedName>
        <fullName evidence="2">Agmatine deiminase</fullName>
        <ecNumber evidence="2">3.5.3.12</ecNumber>
    </submittedName>
</protein>
<evidence type="ECO:0000313" key="2">
    <source>
        <dbReference type="EMBL" id="QEG24198.1"/>
    </source>
</evidence>
<dbReference type="AlphaFoldDB" id="A0A5B9PCX3"/>
<dbReference type="PANTHER" id="PTHR31377:SF0">
    <property type="entry name" value="AGMATINE DEIMINASE-RELATED"/>
    <property type="match status" value="1"/>
</dbReference>
<evidence type="ECO:0000256" key="1">
    <source>
        <dbReference type="ARBA" id="ARBA00022801"/>
    </source>
</evidence>
<dbReference type="PANTHER" id="PTHR31377">
    <property type="entry name" value="AGMATINE DEIMINASE-RELATED"/>
    <property type="match status" value="1"/>
</dbReference>
<dbReference type="SUPFAM" id="SSF55909">
    <property type="entry name" value="Pentein"/>
    <property type="match status" value="1"/>
</dbReference>
<dbReference type="InterPro" id="IPR007466">
    <property type="entry name" value="Peptidyl-Arg-deiminase_porph"/>
</dbReference>
<sequence>MNQFRMPAEWEPQKAIWLSWPHNVETWPANLQQAQTEFVSLAKAIGESQTTNVMTPKREIELAISQFGAADHVRVVEMETDDAWARDYAPTFVKELGSEELVAIDWYYNAWGGKYPPFDADQQVAKRVADLLKVRHIAGGLCFEGGAIEVNSEGVLLTTESCALDPNRNAGLSRDEVESILCQRLGCMRVVWLPGDVGEQKTLCGDDTDGHIDQLARFVDDKTIVHAWVEEDDVRYEALAANVDVLRQQLPNVRLVPLMLPQRFEFFGREIPASYCNFLITNESIFVPQFSVAEDLAAVKVMQSLAVGRCVVPLPSRNLAVGLGSFHCLSQQQPE</sequence>
<proteinExistence type="predicted"/>
<accession>A0A5B9PCX3</accession>
<evidence type="ECO:0000313" key="3">
    <source>
        <dbReference type="Proteomes" id="UP000322214"/>
    </source>
</evidence>
<dbReference type="GO" id="GO:0047632">
    <property type="term" value="F:agmatine deiminase activity"/>
    <property type="evidence" value="ECO:0007669"/>
    <property type="project" value="UniProtKB-EC"/>
</dbReference>
<name>A0A5B9PCX3_9BACT</name>
<dbReference type="EC" id="3.5.3.12" evidence="2"/>
<dbReference type="EMBL" id="CP042912">
    <property type="protein sequence ID" value="QEG24198.1"/>
    <property type="molecule type" value="Genomic_DNA"/>
</dbReference>
<dbReference type="Proteomes" id="UP000322214">
    <property type="component" value="Chromosome"/>
</dbReference>
<keyword evidence="1 2" id="KW-0378">Hydrolase</keyword>
<dbReference type="GO" id="GO:0009446">
    <property type="term" value="P:putrescine biosynthetic process"/>
    <property type="evidence" value="ECO:0007669"/>
    <property type="project" value="InterPro"/>
</dbReference>
<keyword evidence="3" id="KW-1185">Reference proteome</keyword>